<feature type="repeat" description="ANK" evidence="3">
    <location>
        <begin position="67"/>
        <end position="99"/>
    </location>
</feature>
<evidence type="ECO:0000256" key="2">
    <source>
        <dbReference type="ARBA" id="ARBA00023043"/>
    </source>
</evidence>
<reference evidence="4 5" key="1">
    <citation type="submission" date="2016-10" db="EMBL/GenBank/DDBJ databases">
        <authorList>
            <person name="de Groot N.N."/>
        </authorList>
    </citation>
    <scope>NUCLEOTIDE SEQUENCE [LARGE SCALE GENOMIC DNA]</scope>
    <source>
        <strain evidence="4 5">DSM 6793</strain>
    </source>
</reference>
<dbReference type="STRING" id="927664.SAMN05421780_101112"/>
<feature type="repeat" description="ANK" evidence="3">
    <location>
        <begin position="225"/>
        <end position="257"/>
    </location>
</feature>
<dbReference type="Pfam" id="PF12796">
    <property type="entry name" value="Ank_2"/>
    <property type="match status" value="2"/>
</dbReference>
<proteinExistence type="predicted"/>
<keyword evidence="2 3" id="KW-0040">ANK repeat</keyword>
<dbReference type="PROSITE" id="PS50088">
    <property type="entry name" value="ANK_REPEAT"/>
    <property type="match status" value="6"/>
</dbReference>
<protein>
    <submittedName>
        <fullName evidence="4">Ankyrin repeat</fullName>
    </submittedName>
</protein>
<evidence type="ECO:0000313" key="5">
    <source>
        <dbReference type="Proteomes" id="UP000199514"/>
    </source>
</evidence>
<dbReference type="SUPFAM" id="SSF48403">
    <property type="entry name" value="Ankyrin repeat"/>
    <property type="match status" value="1"/>
</dbReference>
<feature type="repeat" description="ANK" evidence="3">
    <location>
        <begin position="192"/>
        <end position="224"/>
    </location>
</feature>
<evidence type="ECO:0000256" key="1">
    <source>
        <dbReference type="ARBA" id="ARBA00022737"/>
    </source>
</evidence>
<dbReference type="SMART" id="SM00248">
    <property type="entry name" value="ANK"/>
    <property type="match status" value="7"/>
</dbReference>
<dbReference type="PRINTS" id="PR01415">
    <property type="entry name" value="ANKYRIN"/>
</dbReference>
<dbReference type="Proteomes" id="UP000199514">
    <property type="component" value="Unassembled WGS sequence"/>
</dbReference>
<feature type="repeat" description="ANK" evidence="3">
    <location>
        <begin position="100"/>
        <end position="132"/>
    </location>
</feature>
<evidence type="ECO:0000256" key="3">
    <source>
        <dbReference type="PROSITE-ProRule" id="PRU00023"/>
    </source>
</evidence>
<gene>
    <name evidence="4" type="ORF">SAMN05421780_101112</name>
</gene>
<sequence>MSKLQDLIFSKDLEGIANLVKSGQATANDENGERTALSLAAACGYTDVMKCLIELGADINKSNSGDLGYTPIIEAAREGKLEAITFLIEAGANVESVDTRNGTALLHACISAHNDILQLLIKAGANVNATDNDGQTPLHYLCRFAVSWGSGMVSETINGVTKKIENQRFKQHTEIFLTLLKNGADVNLVTNYGFTALTLAADTDAYQFIPLLVEKKADANFQNSKGFAPMHAACEKGNLLVVEALIKCGANVNVIDNDGFTPLLGACMSSNVAIAKILLTNGAKKDIPAKISYGKVAAGDIPLNVAEKIGNQEMINLLK</sequence>
<dbReference type="AlphaFoldDB" id="A0A1I1DIT4"/>
<dbReference type="InterPro" id="IPR036770">
    <property type="entry name" value="Ankyrin_rpt-contain_sf"/>
</dbReference>
<dbReference type="PANTHER" id="PTHR24189">
    <property type="entry name" value="MYOTROPHIN"/>
    <property type="match status" value="1"/>
</dbReference>
<dbReference type="EMBL" id="FOLE01000001">
    <property type="protein sequence ID" value="SFB72433.1"/>
    <property type="molecule type" value="Genomic_DNA"/>
</dbReference>
<accession>A0A1I1DIT4</accession>
<dbReference type="Pfam" id="PF00023">
    <property type="entry name" value="Ank"/>
    <property type="match status" value="1"/>
</dbReference>
<dbReference type="RefSeq" id="WP_091505704.1">
    <property type="nucleotide sequence ID" value="NZ_FOLE01000001.1"/>
</dbReference>
<name>A0A1I1DIT4_9BACT</name>
<dbReference type="PROSITE" id="PS50297">
    <property type="entry name" value="ANK_REP_REGION"/>
    <property type="match status" value="5"/>
</dbReference>
<evidence type="ECO:0000313" key="4">
    <source>
        <dbReference type="EMBL" id="SFB72433.1"/>
    </source>
</evidence>
<dbReference type="InterPro" id="IPR050745">
    <property type="entry name" value="Multifunctional_regulatory"/>
</dbReference>
<dbReference type="PANTHER" id="PTHR24189:SF50">
    <property type="entry name" value="ANKYRIN REPEAT AND SOCS BOX PROTEIN 2"/>
    <property type="match status" value="1"/>
</dbReference>
<feature type="repeat" description="ANK" evidence="3">
    <location>
        <begin position="258"/>
        <end position="290"/>
    </location>
</feature>
<keyword evidence="5" id="KW-1185">Reference proteome</keyword>
<feature type="repeat" description="ANK" evidence="3">
    <location>
        <begin position="32"/>
        <end position="64"/>
    </location>
</feature>
<keyword evidence="1" id="KW-0677">Repeat</keyword>
<dbReference type="Gene3D" id="1.25.40.20">
    <property type="entry name" value="Ankyrin repeat-containing domain"/>
    <property type="match status" value="2"/>
</dbReference>
<dbReference type="InterPro" id="IPR002110">
    <property type="entry name" value="Ankyrin_rpt"/>
</dbReference>
<dbReference type="OrthoDB" id="5657095at2"/>
<organism evidence="4 5">
    <name type="scientific">Flexibacter flexilis DSM 6793</name>
    <dbReference type="NCBI Taxonomy" id="927664"/>
    <lineage>
        <taxon>Bacteria</taxon>
        <taxon>Pseudomonadati</taxon>
        <taxon>Bacteroidota</taxon>
        <taxon>Cytophagia</taxon>
        <taxon>Cytophagales</taxon>
        <taxon>Flexibacteraceae</taxon>
        <taxon>Flexibacter</taxon>
    </lineage>
</organism>